<dbReference type="OrthoDB" id="10262843at2759"/>
<dbReference type="Gene3D" id="3.30.70.100">
    <property type="match status" value="2"/>
</dbReference>
<dbReference type="Pfam" id="PF07978">
    <property type="entry name" value="NIPSNAP"/>
    <property type="match status" value="1"/>
</dbReference>
<evidence type="ECO:0000313" key="4">
    <source>
        <dbReference type="Proteomes" id="UP000326759"/>
    </source>
</evidence>
<evidence type="ECO:0000313" key="3">
    <source>
        <dbReference type="EMBL" id="KAB7494453.1"/>
    </source>
</evidence>
<dbReference type="InterPro" id="IPR012577">
    <property type="entry name" value="NIPSNAP"/>
</dbReference>
<accession>A0A5N5SK78</accession>
<evidence type="ECO:0000256" key="1">
    <source>
        <dbReference type="ARBA" id="ARBA00005291"/>
    </source>
</evidence>
<dbReference type="InterPro" id="IPR011008">
    <property type="entry name" value="Dimeric_a/b-barrel"/>
</dbReference>
<dbReference type="EMBL" id="SEYY01024020">
    <property type="protein sequence ID" value="KAB7494453.1"/>
    <property type="molecule type" value="Genomic_DNA"/>
</dbReference>
<dbReference type="Proteomes" id="UP000326759">
    <property type="component" value="Unassembled WGS sequence"/>
</dbReference>
<gene>
    <name evidence="3" type="primary">NIPSNAP3B</name>
    <name evidence="3" type="ORF">Anas_07909</name>
</gene>
<dbReference type="PANTHER" id="PTHR21017">
    <property type="entry name" value="NIPSNAP-RELATED"/>
    <property type="match status" value="1"/>
</dbReference>
<organism evidence="3 4">
    <name type="scientific">Armadillidium nasatum</name>
    <dbReference type="NCBI Taxonomy" id="96803"/>
    <lineage>
        <taxon>Eukaryota</taxon>
        <taxon>Metazoa</taxon>
        <taxon>Ecdysozoa</taxon>
        <taxon>Arthropoda</taxon>
        <taxon>Crustacea</taxon>
        <taxon>Multicrustacea</taxon>
        <taxon>Malacostraca</taxon>
        <taxon>Eumalacostraca</taxon>
        <taxon>Peracarida</taxon>
        <taxon>Isopoda</taxon>
        <taxon>Oniscidea</taxon>
        <taxon>Crinocheta</taxon>
        <taxon>Armadillidiidae</taxon>
        <taxon>Armadillidium</taxon>
    </lineage>
</organism>
<reference evidence="3 4" key="1">
    <citation type="journal article" date="2019" name="PLoS Biol.">
        <title>Sex chromosomes control vertical transmission of feminizing Wolbachia symbionts in an isopod.</title>
        <authorList>
            <person name="Becking T."/>
            <person name="Chebbi M.A."/>
            <person name="Giraud I."/>
            <person name="Moumen B."/>
            <person name="Laverre T."/>
            <person name="Caubet Y."/>
            <person name="Peccoud J."/>
            <person name="Gilbert C."/>
            <person name="Cordaux R."/>
        </authorList>
    </citation>
    <scope>NUCLEOTIDE SEQUENCE [LARGE SCALE GENOMIC DNA]</scope>
    <source>
        <strain evidence="3">ANa2</strain>
        <tissue evidence="3">Whole body excluding digestive tract and cuticle</tissue>
    </source>
</reference>
<keyword evidence="4" id="KW-1185">Reference proteome</keyword>
<dbReference type="GO" id="GO:0005739">
    <property type="term" value="C:mitochondrion"/>
    <property type="evidence" value="ECO:0007669"/>
    <property type="project" value="TreeGrafter"/>
</dbReference>
<dbReference type="SUPFAM" id="SSF54909">
    <property type="entry name" value="Dimeric alpha+beta barrel"/>
    <property type="match status" value="1"/>
</dbReference>
<comment type="similarity">
    <text evidence="1">Belongs to the NipSnap family.</text>
</comment>
<proteinExistence type="inferred from homology"/>
<evidence type="ECO:0000259" key="2">
    <source>
        <dbReference type="Pfam" id="PF07978"/>
    </source>
</evidence>
<dbReference type="GO" id="GO:0000423">
    <property type="term" value="P:mitophagy"/>
    <property type="evidence" value="ECO:0007669"/>
    <property type="project" value="UniProtKB-ARBA"/>
</dbReference>
<protein>
    <submittedName>
        <fullName evidence="3">Protein NipSnap-like protein 3B</fullName>
    </submittedName>
</protein>
<dbReference type="PANTHER" id="PTHR21017:SF19">
    <property type="entry name" value="PROTEIN NIPSNAP HOMOLOG 3B"/>
    <property type="match status" value="1"/>
</dbReference>
<name>A0A5N5SK78_9CRUS</name>
<comment type="caution">
    <text evidence="3">The sequence shown here is derived from an EMBL/GenBank/DDBJ whole genome shotgun (WGS) entry which is preliminary data.</text>
</comment>
<sequence length="250" mass="28869">MAITNKFLKCLRISAIAKSKIPLLCSHPNFQISQNMNSTVRSYSGTSYSEVYEMRHYNLYPDKMKEFLSHAVENFGLRVAKSVLLGFWVVELGGMNQVIHLWPYENITHRFRVRSELGQDVEWNKFLKKVYPLLQRMDNTIISSIGKHSPQERLLKDCPYYEIQFHQMTKTNWSEAAEKFLNSEMCNRKVETEESSLVGAFKTICGQLDTVTLLWQHKNPEGITNLPRTLDSCHESPNLASPLRLAASLH</sequence>
<dbReference type="InterPro" id="IPR051557">
    <property type="entry name" value="NipSnap_domain"/>
</dbReference>
<dbReference type="AlphaFoldDB" id="A0A5N5SK78"/>
<feature type="domain" description="NIPSNAP" evidence="2">
    <location>
        <begin position="52"/>
        <end position="143"/>
    </location>
</feature>